<dbReference type="RefSeq" id="WP_150495291.1">
    <property type="nucleotide sequence ID" value="NZ_BMFA01000003.1"/>
</dbReference>
<dbReference type="Gene3D" id="2.40.10.220">
    <property type="entry name" value="predicted glycosyltransferase like domains"/>
    <property type="match status" value="1"/>
</dbReference>
<dbReference type="OrthoDB" id="7210926at2"/>
<comment type="caution">
    <text evidence="2">The sequence shown here is derived from an EMBL/GenBank/DDBJ whole genome shotgun (WGS) entry which is preliminary data.</text>
</comment>
<protein>
    <recommendedName>
        <fullName evidence="1">PilZ domain-containing protein</fullName>
    </recommendedName>
</protein>
<dbReference type="EMBL" id="BMFA01000003">
    <property type="protein sequence ID" value="GGB42897.1"/>
    <property type="molecule type" value="Genomic_DNA"/>
</dbReference>
<accession>A0A916TF20</accession>
<keyword evidence="3" id="KW-1185">Reference proteome</keyword>
<dbReference type="Proteomes" id="UP000605148">
    <property type="component" value="Unassembled WGS sequence"/>
</dbReference>
<evidence type="ECO:0000313" key="2">
    <source>
        <dbReference type="EMBL" id="GGB42897.1"/>
    </source>
</evidence>
<reference evidence="2" key="1">
    <citation type="journal article" date="2014" name="Int. J. Syst. Evol. Microbiol.">
        <title>Complete genome sequence of Corynebacterium casei LMG S-19264T (=DSM 44701T), isolated from a smear-ripened cheese.</title>
        <authorList>
            <consortium name="US DOE Joint Genome Institute (JGI-PGF)"/>
            <person name="Walter F."/>
            <person name="Albersmeier A."/>
            <person name="Kalinowski J."/>
            <person name="Ruckert C."/>
        </authorList>
    </citation>
    <scope>NUCLEOTIDE SEQUENCE</scope>
    <source>
        <strain evidence="2">CGMCC 1.12426</strain>
    </source>
</reference>
<dbReference type="AlphaFoldDB" id="A0A916TF20"/>
<dbReference type="SUPFAM" id="SSF141371">
    <property type="entry name" value="PilZ domain-like"/>
    <property type="match status" value="1"/>
</dbReference>
<organism evidence="2 3">
    <name type="scientific">Roseibium aquae</name>
    <dbReference type="NCBI Taxonomy" id="1323746"/>
    <lineage>
        <taxon>Bacteria</taxon>
        <taxon>Pseudomonadati</taxon>
        <taxon>Pseudomonadota</taxon>
        <taxon>Alphaproteobacteria</taxon>
        <taxon>Hyphomicrobiales</taxon>
        <taxon>Stappiaceae</taxon>
        <taxon>Roseibium</taxon>
    </lineage>
</organism>
<gene>
    <name evidence="2" type="ORF">GCM10011316_13550</name>
</gene>
<reference evidence="2" key="2">
    <citation type="submission" date="2020-09" db="EMBL/GenBank/DDBJ databases">
        <authorList>
            <person name="Sun Q."/>
            <person name="Zhou Y."/>
        </authorList>
    </citation>
    <scope>NUCLEOTIDE SEQUENCE</scope>
    <source>
        <strain evidence="2">CGMCC 1.12426</strain>
    </source>
</reference>
<proteinExistence type="predicted"/>
<dbReference type="GO" id="GO:0035438">
    <property type="term" value="F:cyclic-di-GMP binding"/>
    <property type="evidence" value="ECO:0007669"/>
    <property type="project" value="InterPro"/>
</dbReference>
<evidence type="ECO:0000259" key="1">
    <source>
        <dbReference type="Pfam" id="PF07238"/>
    </source>
</evidence>
<sequence length="94" mass="10363">MDVERRTVNRAETRKQARIIHAAPSRVTDCLVRNASAVGALLVVPEDAVLPTGFLLDIPEDQALIPTKVIWREGSQVGVRFVGQLEQNEADQTD</sequence>
<evidence type="ECO:0000313" key="3">
    <source>
        <dbReference type="Proteomes" id="UP000605148"/>
    </source>
</evidence>
<dbReference type="InterPro" id="IPR009875">
    <property type="entry name" value="PilZ_domain"/>
</dbReference>
<dbReference type="Pfam" id="PF07238">
    <property type="entry name" value="PilZ"/>
    <property type="match status" value="1"/>
</dbReference>
<name>A0A916TF20_9HYPH</name>
<feature type="domain" description="PilZ" evidence="1">
    <location>
        <begin position="5"/>
        <end position="88"/>
    </location>
</feature>